<protein>
    <submittedName>
        <fullName evidence="1">Uncharacterized protein</fullName>
    </submittedName>
</protein>
<dbReference type="Proteomes" id="UP000000539">
    <property type="component" value="Chromosome 2"/>
</dbReference>
<name>A0A8V0YLA8_CHICK</name>
<evidence type="ECO:0000313" key="1">
    <source>
        <dbReference type="Ensembl" id="ENSGALP00010016869.1"/>
    </source>
</evidence>
<dbReference type="Ensembl" id="ENSGALT00010029108.1">
    <property type="protein sequence ID" value="ENSGALP00010016869.1"/>
    <property type="gene ID" value="ENSGALG00010012136.1"/>
</dbReference>
<dbReference type="AlphaFoldDB" id="A0A8V0YLA8"/>
<accession>A0A8V0YLA8</accession>
<proteinExistence type="predicted"/>
<sequence>MVLAGFLGRNYFIIIIKQCLIQNLNKIVLNKLSVYQYKFIVSVYSY</sequence>
<organism evidence="1 2">
    <name type="scientific">Gallus gallus</name>
    <name type="common">Chicken</name>
    <dbReference type="NCBI Taxonomy" id="9031"/>
    <lineage>
        <taxon>Eukaryota</taxon>
        <taxon>Metazoa</taxon>
        <taxon>Chordata</taxon>
        <taxon>Craniata</taxon>
        <taxon>Vertebrata</taxon>
        <taxon>Euteleostomi</taxon>
        <taxon>Archelosauria</taxon>
        <taxon>Archosauria</taxon>
        <taxon>Dinosauria</taxon>
        <taxon>Saurischia</taxon>
        <taxon>Theropoda</taxon>
        <taxon>Coelurosauria</taxon>
        <taxon>Aves</taxon>
        <taxon>Neognathae</taxon>
        <taxon>Galloanserae</taxon>
        <taxon>Galliformes</taxon>
        <taxon>Phasianidae</taxon>
        <taxon>Phasianinae</taxon>
        <taxon>Gallus</taxon>
    </lineage>
</organism>
<evidence type="ECO:0000313" key="2">
    <source>
        <dbReference type="Proteomes" id="UP000000539"/>
    </source>
</evidence>
<reference evidence="1" key="2">
    <citation type="submission" date="2025-08" db="UniProtKB">
        <authorList>
            <consortium name="Ensembl"/>
        </authorList>
    </citation>
    <scope>IDENTIFICATION</scope>
    <source>
        <strain evidence="1">broiler</strain>
    </source>
</reference>
<reference evidence="1" key="1">
    <citation type="submission" date="2020-11" db="EMBL/GenBank/DDBJ databases">
        <title>Gallus gallus (Chicken) genome, bGalGal1, GRCg7b, maternal haplotype autosomes + Z &amp; W.</title>
        <authorList>
            <person name="Warren W."/>
            <person name="Formenti G."/>
            <person name="Fedrigo O."/>
            <person name="Haase B."/>
            <person name="Mountcastle J."/>
            <person name="Balacco J."/>
            <person name="Tracey A."/>
            <person name="Schneider V."/>
            <person name="Okimoto R."/>
            <person name="Cheng H."/>
            <person name="Hawken R."/>
            <person name="Howe K."/>
            <person name="Jarvis E.D."/>
        </authorList>
    </citation>
    <scope>NUCLEOTIDE SEQUENCE [LARGE SCALE GENOMIC DNA]</scope>
    <source>
        <strain evidence="1">Broiler</strain>
    </source>
</reference>
<reference evidence="1" key="3">
    <citation type="submission" date="2025-09" db="UniProtKB">
        <authorList>
            <consortium name="Ensembl"/>
        </authorList>
    </citation>
    <scope>IDENTIFICATION</scope>
    <source>
        <strain evidence="1">broiler</strain>
    </source>
</reference>
<keyword evidence="2" id="KW-1185">Reference proteome</keyword>